<dbReference type="GeneID" id="19188663"/>
<dbReference type="Proteomes" id="UP000019471">
    <property type="component" value="Unassembled WGS sequence"/>
</dbReference>
<reference evidence="2 3" key="1">
    <citation type="submission" date="2013-03" db="EMBL/GenBank/DDBJ databases">
        <title>The Genome Sequence of Cladophialophora psammophila CBS 110553.</title>
        <authorList>
            <consortium name="The Broad Institute Genomics Platform"/>
            <person name="Cuomo C."/>
            <person name="de Hoog S."/>
            <person name="Gorbushina A."/>
            <person name="Walker B."/>
            <person name="Young S.K."/>
            <person name="Zeng Q."/>
            <person name="Gargeya S."/>
            <person name="Fitzgerald M."/>
            <person name="Haas B."/>
            <person name="Abouelleil A."/>
            <person name="Allen A.W."/>
            <person name="Alvarado L."/>
            <person name="Arachchi H.M."/>
            <person name="Berlin A.M."/>
            <person name="Chapman S.B."/>
            <person name="Gainer-Dewar J."/>
            <person name="Goldberg J."/>
            <person name="Griggs A."/>
            <person name="Gujja S."/>
            <person name="Hansen M."/>
            <person name="Howarth C."/>
            <person name="Imamovic A."/>
            <person name="Ireland A."/>
            <person name="Larimer J."/>
            <person name="McCowan C."/>
            <person name="Murphy C."/>
            <person name="Pearson M."/>
            <person name="Poon T.W."/>
            <person name="Priest M."/>
            <person name="Roberts A."/>
            <person name="Saif S."/>
            <person name="Shea T."/>
            <person name="Sisk P."/>
            <person name="Sykes S."/>
            <person name="Wortman J."/>
            <person name="Nusbaum C."/>
            <person name="Birren B."/>
        </authorList>
    </citation>
    <scope>NUCLEOTIDE SEQUENCE [LARGE SCALE GENOMIC DNA]</scope>
    <source>
        <strain evidence="2 3">CBS 110553</strain>
    </source>
</reference>
<dbReference type="OrthoDB" id="5400577at2759"/>
<dbReference type="HOGENOM" id="CLU_003121_1_0_1"/>
<organism evidence="2 3">
    <name type="scientific">Cladophialophora psammophila CBS 110553</name>
    <dbReference type="NCBI Taxonomy" id="1182543"/>
    <lineage>
        <taxon>Eukaryota</taxon>
        <taxon>Fungi</taxon>
        <taxon>Dikarya</taxon>
        <taxon>Ascomycota</taxon>
        <taxon>Pezizomycotina</taxon>
        <taxon>Eurotiomycetes</taxon>
        <taxon>Chaetothyriomycetidae</taxon>
        <taxon>Chaetothyriales</taxon>
        <taxon>Herpotrichiellaceae</taxon>
        <taxon>Cladophialophora</taxon>
    </lineage>
</organism>
<dbReference type="PANTHER" id="PTHR37535:SF3">
    <property type="entry name" value="FLUG DOMAIN-CONTAINING PROTEIN"/>
    <property type="match status" value="1"/>
</dbReference>
<dbReference type="eggNOG" id="ENOG502SH56">
    <property type="taxonomic scope" value="Eukaryota"/>
</dbReference>
<evidence type="ECO:0000313" key="3">
    <source>
        <dbReference type="Proteomes" id="UP000019471"/>
    </source>
</evidence>
<feature type="compositionally biased region" description="Basic and acidic residues" evidence="1">
    <location>
        <begin position="990"/>
        <end position="1014"/>
    </location>
</feature>
<protein>
    <submittedName>
        <fullName evidence="2">Uncharacterized protein</fullName>
    </submittedName>
</protein>
<dbReference type="RefSeq" id="XP_007742736.1">
    <property type="nucleotide sequence ID" value="XM_007744546.1"/>
</dbReference>
<feature type="compositionally biased region" description="Basic residues" evidence="1">
    <location>
        <begin position="1042"/>
        <end position="1052"/>
    </location>
</feature>
<keyword evidence="3" id="KW-1185">Reference proteome</keyword>
<gene>
    <name evidence="2" type="ORF">A1O5_03936</name>
</gene>
<feature type="compositionally biased region" description="Basic and acidic residues" evidence="1">
    <location>
        <begin position="1024"/>
        <end position="1039"/>
    </location>
</feature>
<dbReference type="EMBL" id="AMGX01000005">
    <property type="protein sequence ID" value="EXJ72789.1"/>
    <property type="molecule type" value="Genomic_DNA"/>
</dbReference>
<dbReference type="InterPro" id="IPR021842">
    <property type="entry name" value="DUF3435"/>
</dbReference>
<dbReference type="AlphaFoldDB" id="W9XR45"/>
<evidence type="ECO:0000256" key="1">
    <source>
        <dbReference type="SAM" id="MobiDB-lite"/>
    </source>
</evidence>
<dbReference type="STRING" id="1182543.W9XR45"/>
<evidence type="ECO:0000313" key="2">
    <source>
        <dbReference type="EMBL" id="EXJ72789.1"/>
    </source>
</evidence>
<feature type="region of interest" description="Disordered" evidence="1">
    <location>
        <begin position="979"/>
        <end position="1052"/>
    </location>
</feature>
<sequence>MGCRDVDEVWAQAEANGYSPGAHAEQDQVRGKGKHVKKTIRNHDGTLNRYVLWQLGKSRRDAATRGAPAPTEAEIRQKYLGEGVEAPDLLTVKDFARFYIATSQPRIVEVPTVDAINGILEFFFAGFTRVTGTETKDEDRSEVYNWVRKTLTAEGVVVKAHLPKHNFTARDLTRLLVTLWTKDDLIFIHERYRIQFTLITCVYCWTGARLGAFFTGGLRYEDITLVLQRTDEFGRWRFIYRLDQRWVKNNRDPENIVFGTAGKEHDIFIYNEAAFFAILAITDGALFGISSVEDLRDRKIAHGKDEVILEFNDSALSQPILRKCTKNGGVTNEPMPRSAYEDIFRSTLQNANYFCAASMHAIRRALGKEVDKDYTPVQRSQHLIQADREVFGAYYMANCSSVDGQGAFLRQPKDHRHIDYFQSLEKFHEPGLPCSLPSREEKNLEDDARLLELKGTVDRLEREEGKKALAVKKAKKDLELYRKKQRRIALRRYQKQWVRDRRRWQILSRGKERPSDVPKTDLVESLCLLIPERGRLAHVIAQEEPLSRDSMWYAMLDLHSLCTRDLTVLYLAGLEPRDGNCPMERCREPLNYLPKHRRNQHILLCVRQAMASKLDLGELDIHYCHLCFEWVIGDDWEPHCQTHINALSSKRCGTITYCHTLVRPGYSPFRLGSVGSPAAYRLQSWTRDHHLWGHVNDCTEGCQWPIICPHPLCQNVSLEDDSALYFHFVDDHYFSRTRPVRKADEGHPKSCPGDPSLDRENEIVGWARNWKPSTEDGGLKWAPLESGHVRATQRRCSLSEPRQKMLCNETATISPRLLSRVDHVDDQPIQLDPSSPCSSSTHGPRVLDMSDIGSDLGLTDKFHEWNGHLDDSLYVNNTRLDTAADADNDSVIFQFVRSLSPSRMSAVGATVADATVSDSESPGLAVPSPVPLPVKHFSAPQLEGLTDFHQVQRPPASSRGTQIRLRVNPTKPKIVLRLSCSTPKPKPKPKPKEKQKLKLKERQKQKEKQKEKLKLNVGVKRGRRGADKQRGKERGKEAGKLVGKRVSRPIGK</sequence>
<comment type="caution">
    <text evidence="2">The sequence shown here is derived from an EMBL/GenBank/DDBJ whole genome shotgun (WGS) entry which is preliminary data.</text>
</comment>
<name>W9XR45_9EURO</name>
<accession>W9XR45</accession>
<dbReference type="Pfam" id="PF11917">
    <property type="entry name" value="DUF3435"/>
    <property type="match status" value="1"/>
</dbReference>
<proteinExistence type="predicted"/>
<dbReference type="PANTHER" id="PTHR37535">
    <property type="entry name" value="FLUG DOMAIN PROTEIN"/>
    <property type="match status" value="1"/>
</dbReference>